<evidence type="ECO:0000256" key="7">
    <source>
        <dbReference type="ARBA" id="ARBA00024033"/>
    </source>
</evidence>
<organism evidence="10 11">
    <name type="scientific">Nocardia aobensis</name>
    <dbReference type="NCBI Taxonomy" id="257277"/>
    <lineage>
        <taxon>Bacteria</taxon>
        <taxon>Bacillati</taxon>
        <taxon>Actinomycetota</taxon>
        <taxon>Actinomycetes</taxon>
        <taxon>Mycobacteriales</taxon>
        <taxon>Nocardiaceae</taxon>
        <taxon>Nocardia</taxon>
    </lineage>
</organism>
<dbReference type="Pfam" id="PF09594">
    <property type="entry name" value="GT87"/>
    <property type="match status" value="1"/>
</dbReference>
<evidence type="ECO:0000313" key="10">
    <source>
        <dbReference type="EMBL" id="MFF0495414.1"/>
    </source>
</evidence>
<reference evidence="10 11" key="1">
    <citation type="submission" date="2024-10" db="EMBL/GenBank/DDBJ databases">
        <title>The Natural Products Discovery Center: Release of the First 8490 Sequenced Strains for Exploring Actinobacteria Biosynthetic Diversity.</title>
        <authorList>
            <person name="Kalkreuter E."/>
            <person name="Kautsar S.A."/>
            <person name="Yang D."/>
            <person name="Bader C.D."/>
            <person name="Teijaro C.N."/>
            <person name="Fluegel L."/>
            <person name="Davis C.M."/>
            <person name="Simpson J.R."/>
            <person name="Lauterbach L."/>
            <person name="Steele A.D."/>
            <person name="Gui C."/>
            <person name="Meng S."/>
            <person name="Li G."/>
            <person name="Viehrig K."/>
            <person name="Ye F."/>
            <person name="Su P."/>
            <person name="Kiefer A.F."/>
            <person name="Nichols A."/>
            <person name="Cepeda A.J."/>
            <person name="Yan W."/>
            <person name="Fan B."/>
            <person name="Jiang Y."/>
            <person name="Adhikari A."/>
            <person name="Zheng C.-J."/>
            <person name="Schuster L."/>
            <person name="Cowan T.M."/>
            <person name="Smanski M.J."/>
            <person name="Chevrette M.G."/>
            <person name="De Carvalho L.P.S."/>
            <person name="Shen B."/>
        </authorList>
    </citation>
    <scope>NUCLEOTIDE SEQUENCE [LARGE SCALE GENOMIC DNA]</scope>
    <source>
        <strain evidence="10 11">NPDC004119</strain>
    </source>
</reference>
<dbReference type="EMBL" id="JBIAMT010000001">
    <property type="protein sequence ID" value="MFF0495414.1"/>
    <property type="molecule type" value="Genomic_DNA"/>
</dbReference>
<name>A0ABW6NY44_9NOCA</name>
<evidence type="ECO:0000256" key="6">
    <source>
        <dbReference type="ARBA" id="ARBA00023136"/>
    </source>
</evidence>
<comment type="subcellular location">
    <subcellularLocation>
        <location evidence="1">Cell membrane</location>
        <topology evidence="1">Multi-pass membrane protein</topology>
    </subcellularLocation>
</comment>
<proteinExistence type="inferred from homology"/>
<keyword evidence="3" id="KW-0808">Transferase</keyword>
<keyword evidence="5 9" id="KW-1133">Transmembrane helix</keyword>
<evidence type="ECO:0000313" key="11">
    <source>
        <dbReference type="Proteomes" id="UP001601442"/>
    </source>
</evidence>
<protein>
    <submittedName>
        <fullName evidence="10">Mannosyltransferase</fullName>
    </submittedName>
</protein>
<dbReference type="RefSeq" id="WP_387389428.1">
    <property type="nucleotide sequence ID" value="NZ_JBIAMT010000001.1"/>
</dbReference>
<feature type="transmembrane region" description="Helical" evidence="9">
    <location>
        <begin position="50"/>
        <end position="69"/>
    </location>
</feature>
<comment type="similarity">
    <text evidence="7">Belongs to the glycosyltransferase 87 family.</text>
</comment>
<evidence type="ECO:0000256" key="8">
    <source>
        <dbReference type="SAM" id="MobiDB-lite"/>
    </source>
</evidence>
<accession>A0ABW6NY44</accession>
<dbReference type="NCBIfam" id="NF009915">
    <property type="entry name" value="PRK13375.1"/>
    <property type="match status" value="1"/>
</dbReference>
<sequence>MPLLHGRFEPARNVSSRHRYTSATRTPRRSEAEAELQPVTRHLRLADIRVAGAVLAVSVVARLVLMFVLPHGLDVVDLRVYVEGAANLGSGHLYDFVYADKTPDFPLPFTYPPFAAVVFYPLHFLPFELVTMLWFGLIVVALYASVRIAFALLPGAVAEPNRRAAAMLWTALGLWLEPTRTTLDYGQVNVFLLLAGLSAAYSMRWWLSGLLVGVAAGVKLTPGVTGLYFLAQRRWAAAVWSAVVFAATIGLSFLISSSETRTYFGPLIGDANRIGPVGSVVNQSLRGALSRILGHDAGAPWYLAGHRVPFGPWWLGAVLLTVVLAWFAWRAVAFDDRLGVLLVVQLFGLMVSPISWSHHWVWLLPLMMWLVHGPLRSIAGARVVAGFWLVTTLVGIPWILTFFQPTIWEISRPAVLAWLGAIYVFGVVATYLWIIWAGAQRGRPGTPVSAPAVAAGSVRAG</sequence>
<feature type="transmembrane region" description="Helical" evidence="9">
    <location>
        <begin position="132"/>
        <end position="153"/>
    </location>
</feature>
<dbReference type="InterPro" id="IPR018584">
    <property type="entry name" value="GT87"/>
</dbReference>
<evidence type="ECO:0000256" key="4">
    <source>
        <dbReference type="ARBA" id="ARBA00022692"/>
    </source>
</evidence>
<feature type="transmembrane region" description="Helical" evidence="9">
    <location>
        <begin position="237"/>
        <end position="255"/>
    </location>
</feature>
<evidence type="ECO:0000256" key="9">
    <source>
        <dbReference type="SAM" id="Phobius"/>
    </source>
</evidence>
<feature type="transmembrane region" description="Helical" evidence="9">
    <location>
        <begin position="383"/>
        <end position="403"/>
    </location>
</feature>
<keyword evidence="6 9" id="KW-0472">Membrane</keyword>
<feature type="region of interest" description="Disordered" evidence="8">
    <location>
        <begin position="1"/>
        <end position="33"/>
    </location>
</feature>
<dbReference type="Proteomes" id="UP001601442">
    <property type="component" value="Unassembled WGS sequence"/>
</dbReference>
<feature type="compositionally biased region" description="Low complexity" evidence="8">
    <location>
        <begin position="444"/>
        <end position="461"/>
    </location>
</feature>
<keyword evidence="4 9" id="KW-0812">Transmembrane</keyword>
<evidence type="ECO:0000256" key="5">
    <source>
        <dbReference type="ARBA" id="ARBA00022989"/>
    </source>
</evidence>
<keyword evidence="2" id="KW-1003">Cell membrane</keyword>
<evidence type="ECO:0000256" key="2">
    <source>
        <dbReference type="ARBA" id="ARBA00022475"/>
    </source>
</evidence>
<keyword evidence="11" id="KW-1185">Reference proteome</keyword>
<gene>
    <name evidence="10" type="ORF">ACFYU5_03320</name>
</gene>
<feature type="transmembrane region" description="Helical" evidence="9">
    <location>
        <begin position="209"/>
        <end position="230"/>
    </location>
</feature>
<feature type="transmembrane region" description="Helical" evidence="9">
    <location>
        <begin position="310"/>
        <end position="329"/>
    </location>
</feature>
<evidence type="ECO:0000256" key="3">
    <source>
        <dbReference type="ARBA" id="ARBA00022679"/>
    </source>
</evidence>
<feature type="transmembrane region" description="Helical" evidence="9">
    <location>
        <begin position="341"/>
        <end position="363"/>
    </location>
</feature>
<feature type="compositionally biased region" description="Basic and acidic residues" evidence="8">
    <location>
        <begin position="1"/>
        <end position="10"/>
    </location>
</feature>
<keyword evidence="10" id="KW-0328">Glycosyltransferase</keyword>
<feature type="transmembrane region" description="Helical" evidence="9">
    <location>
        <begin position="415"/>
        <end position="436"/>
    </location>
</feature>
<feature type="region of interest" description="Disordered" evidence="8">
    <location>
        <begin position="442"/>
        <end position="461"/>
    </location>
</feature>
<comment type="caution">
    <text evidence="10">The sequence shown here is derived from an EMBL/GenBank/DDBJ whole genome shotgun (WGS) entry which is preliminary data.</text>
</comment>
<dbReference type="GO" id="GO:0016757">
    <property type="term" value="F:glycosyltransferase activity"/>
    <property type="evidence" value="ECO:0007669"/>
    <property type="project" value="UniProtKB-KW"/>
</dbReference>
<evidence type="ECO:0000256" key="1">
    <source>
        <dbReference type="ARBA" id="ARBA00004651"/>
    </source>
</evidence>